<dbReference type="SMART" id="SM00906">
    <property type="entry name" value="Fungal_trans"/>
    <property type="match status" value="1"/>
</dbReference>
<accession>A0A8H6VLI3</accession>
<reference evidence="10" key="1">
    <citation type="submission" date="2020-04" db="EMBL/GenBank/DDBJ databases">
        <title>Draft genome resource of the tomato pathogen Pseudocercospora fuligena.</title>
        <authorList>
            <person name="Zaccaron A."/>
        </authorList>
    </citation>
    <scope>NUCLEOTIDE SEQUENCE</scope>
    <source>
        <strain evidence="10">PF001</strain>
    </source>
</reference>
<dbReference type="PANTHER" id="PTHR47782:SF12">
    <property type="entry name" value="ZN(II)2CYS6 TRANSCRIPTION FACTOR (EUROFUNG)"/>
    <property type="match status" value="1"/>
</dbReference>
<evidence type="ECO:0000256" key="6">
    <source>
        <dbReference type="ARBA" id="ARBA00023163"/>
    </source>
</evidence>
<dbReference type="Pfam" id="PF04082">
    <property type="entry name" value="Fungal_trans"/>
    <property type="match status" value="1"/>
</dbReference>
<dbReference type="Proteomes" id="UP000660729">
    <property type="component" value="Unassembled WGS sequence"/>
</dbReference>
<sequence>MAERGQLQACKRCRTRKRTCDKALPRCTICSKAKKPYIFVDTSTGDEYTREQIAELEEREASLRSRQLRETQSDAPGDEHPAGAYNPQAETFVGDASGSNILESVLGNPQFGPHLLKRLLVRPRIEQPEVLPNPLPTRETAEYLCSTYIRESHTQKPFLSIEEVHAALQGAYAEDPVDQDRFTLLMVCAIAGVALRRRGLISQHPYGFFLTARTLLNSINLRSGLPALKNLLLLARFAVYFHIGLSSWEIGRICILLCVQMDLHRSPNKRLSAAEEQQRRILFWESYILDRHCSTILGRPFAIADEEIDVALPINASPITLQGLGDGNLEQHAGSTDSSAPEPVAVFIAFIKLRQLSSRIHTAFFTPKMKSCGSQTPSHKRMLLLGEQYSTYSQLSHELNLWRSSAPIFARTETFYQSQEWYDFLLQKERLLLVRGIMAALKSASPPEDLRQACCECAAEVVRLFGSMYWTQRINCTRHYFQILLIAGLLLAYHSPSTVNGDDEERLNAPQTARTLAACSNLLESLGAQMLDALPYSTVFNVICDSTFPDWSDYRQESQQVCNSAPEENHGTFQNQINQEISDLFNLQPSSNQPQSQLPALNTFPNTAGGNLNDWMYSPGHLFADMESFVNQFATGDYTDDPMFGLLSWNVPFENANTIS</sequence>
<dbReference type="EMBL" id="JABCIY010000160">
    <property type="protein sequence ID" value="KAF7191150.1"/>
    <property type="molecule type" value="Genomic_DNA"/>
</dbReference>
<dbReference type="InterPro" id="IPR001138">
    <property type="entry name" value="Zn2Cys6_DnaBD"/>
</dbReference>
<name>A0A8H6VLI3_9PEZI</name>
<dbReference type="InterPro" id="IPR036864">
    <property type="entry name" value="Zn2-C6_fun-type_DNA-bd_sf"/>
</dbReference>
<dbReference type="GO" id="GO:0008270">
    <property type="term" value="F:zinc ion binding"/>
    <property type="evidence" value="ECO:0007669"/>
    <property type="project" value="InterPro"/>
</dbReference>
<gene>
    <name evidence="10" type="ORF">HII31_07510</name>
</gene>
<proteinExistence type="predicted"/>
<feature type="compositionally biased region" description="Basic and acidic residues" evidence="8">
    <location>
        <begin position="60"/>
        <end position="81"/>
    </location>
</feature>
<dbReference type="InterPro" id="IPR052202">
    <property type="entry name" value="Yeast_MetPath_Reg"/>
</dbReference>
<dbReference type="GO" id="GO:0000981">
    <property type="term" value="F:DNA-binding transcription factor activity, RNA polymerase II-specific"/>
    <property type="evidence" value="ECO:0007669"/>
    <property type="project" value="InterPro"/>
</dbReference>
<keyword evidence="5" id="KW-0238">DNA-binding</keyword>
<evidence type="ECO:0000256" key="2">
    <source>
        <dbReference type="ARBA" id="ARBA00022723"/>
    </source>
</evidence>
<dbReference type="InterPro" id="IPR007219">
    <property type="entry name" value="XnlR_reg_dom"/>
</dbReference>
<evidence type="ECO:0000256" key="4">
    <source>
        <dbReference type="ARBA" id="ARBA00023015"/>
    </source>
</evidence>
<evidence type="ECO:0000256" key="7">
    <source>
        <dbReference type="ARBA" id="ARBA00023242"/>
    </source>
</evidence>
<dbReference type="OrthoDB" id="2399539at2759"/>
<evidence type="ECO:0000259" key="9">
    <source>
        <dbReference type="SMART" id="SM00906"/>
    </source>
</evidence>
<dbReference type="PANTHER" id="PTHR47782">
    <property type="entry name" value="ZN(II)2CYS6 TRANSCRIPTION FACTOR (EUROFUNG)-RELATED"/>
    <property type="match status" value="1"/>
</dbReference>
<evidence type="ECO:0000256" key="1">
    <source>
        <dbReference type="ARBA" id="ARBA00004123"/>
    </source>
</evidence>
<dbReference type="GO" id="GO:0005634">
    <property type="term" value="C:nucleus"/>
    <property type="evidence" value="ECO:0007669"/>
    <property type="project" value="UniProtKB-SubCell"/>
</dbReference>
<keyword evidence="2" id="KW-0479">Metal-binding</keyword>
<organism evidence="10 11">
    <name type="scientific">Pseudocercospora fuligena</name>
    <dbReference type="NCBI Taxonomy" id="685502"/>
    <lineage>
        <taxon>Eukaryota</taxon>
        <taxon>Fungi</taxon>
        <taxon>Dikarya</taxon>
        <taxon>Ascomycota</taxon>
        <taxon>Pezizomycotina</taxon>
        <taxon>Dothideomycetes</taxon>
        <taxon>Dothideomycetidae</taxon>
        <taxon>Mycosphaerellales</taxon>
        <taxon>Mycosphaerellaceae</taxon>
        <taxon>Pseudocercospora</taxon>
    </lineage>
</organism>
<dbReference type="GO" id="GO:0045944">
    <property type="term" value="P:positive regulation of transcription by RNA polymerase II"/>
    <property type="evidence" value="ECO:0007669"/>
    <property type="project" value="TreeGrafter"/>
</dbReference>
<evidence type="ECO:0000256" key="3">
    <source>
        <dbReference type="ARBA" id="ARBA00022833"/>
    </source>
</evidence>
<keyword evidence="7" id="KW-0539">Nucleus</keyword>
<comment type="caution">
    <text evidence="10">The sequence shown here is derived from an EMBL/GenBank/DDBJ whole genome shotgun (WGS) entry which is preliminary data.</text>
</comment>
<keyword evidence="3" id="KW-0862">Zinc</keyword>
<evidence type="ECO:0000256" key="5">
    <source>
        <dbReference type="ARBA" id="ARBA00023125"/>
    </source>
</evidence>
<dbReference type="AlphaFoldDB" id="A0A8H6VLI3"/>
<comment type="subcellular location">
    <subcellularLocation>
        <location evidence="1">Nucleus</location>
    </subcellularLocation>
</comment>
<keyword evidence="4" id="KW-0805">Transcription regulation</keyword>
<feature type="region of interest" description="Disordered" evidence="8">
    <location>
        <begin position="60"/>
        <end position="85"/>
    </location>
</feature>
<dbReference type="CDD" id="cd00067">
    <property type="entry name" value="GAL4"/>
    <property type="match status" value="1"/>
</dbReference>
<keyword evidence="6" id="KW-0804">Transcription</keyword>
<evidence type="ECO:0000313" key="11">
    <source>
        <dbReference type="Proteomes" id="UP000660729"/>
    </source>
</evidence>
<dbReference type="CDD" id="cd12148">
    <property type="entry name" value="fungal_TF_MHR"/>
    <property type="match status" value="1"/>
</dbReference>
<keyword evidence="11" id="KW-1185">Reference proteome</keyword>
<dbReference type="Gene3D" id="4.10.240.10">
    <property type="entry name" value="Zn(2)-C6 fungal-type DNA-binding domain"/>
    <property type="match status" value="1"/>
</dbReference>
<feature type="domain" description="Xylanolytic transcriptional activator regulatory" evidence="9">
    <location>
        <begin position="247"/>
        <end position="319"/>
    </location>
</feature>
<dbReference type="GO" id="GO:0043565">
    <property type="term" value="F:sequence-specific DNA binding"/>
    <property type="evidence" value="ECO:0007669"/>
    <property type="project" value="TreeGrafter"/>
</dbReference>
<dbReference type="GO" id="GO:0006351">
    <property type="term" value="P:DNA-templated transcription"/>
    <property type="evidence" value="ECO:0007669"/>
    <property type="project" value="InterPro"/>
</dbReference>
<dbReference type="SUPFAM" id="SSF57701">
    <property type="entry name" value="Zn2/Cys6 DNA-binding domain"/>
    <property type="match status" value="1"/>
</dbReference>
<evidence type="ECO:0000313" key="10">
    <source>
        <dbReference type="EMBL" id="KAF7191150.1"/>
    </source>
</evidence>
<protein>
    <submittedName>
        <fullName evidence="10">Protein STB5</fullName>
    </submittedName>
</protein>
<evidence type="ECO:0000256" key="8">
    <source>
        <dbReference type="SAM" id="MobiDB-lite"/>
    </source>
</evidence>